<evidence type="ECO:0000259" key="8">
    <source>
        <dbReference type="Pfam" id="PF16656"/>
    </source>
</evidence>
<dbReference type="InterPro" id="IPR004843">
    <property type="entry name" value="Calcineurin-like_PHP"/>
</dbReference>
<evidence type="ECO:0000256" key="1">
    <source>
        <dbReference type="ARBA" id="ARBA00000032"/>
    </source>
</evidence>
<evidence type="ECO:0000313" key="9">
    <source>
        <dbReference type="EMBL" id="CAI0380389.1"/>
    </source>
</evidence>
<protein>
    <recommendedName>
        <fullName evidence="6">Purple acid phosphatase</fullName>
        <ecNumber evidence="6">3.1.3.2</ecNumber>
    </recommendedName>
</protein>
<dbReference type="Pfam" id="PF00149">
    <property type="entry name" value="Metallophos"/>
    <property type="match status" value="1"/>
</dbReference>
<keyword evidence="5" id="KW-0862">Zinc</keyword>
<comment type="cofactor">
    <cofactor evidence="2">
        <name>Fe cation</name>
        <dbReference type="ChEBI" id="CHEBI:24875"/>
    </cofactor>
</comment>
<evidence type="ECO:0000313" key="10">
    <source>
        <dbReference type="Proteomes" id="UP001154282"/>
    </source>
</evidence>
<evidence type="ECO:0000256" key="2">
    <source>
        <dbReference type="ARBA" id="ARBA00001962"/>
    </source>
</evidence>
<evidence type="ECO:0000256" key="5">
    <source>
        <dbReference type="ARBA" id="ARBA00022833"/>
    </source>
</evidence>
<feature type="domain" description="Calcineurin-like phosphoesterase" evidence="7">
    <location>
        <begin position="250"/>
        <end position="314"/>
    </location>
</feature>
<accession>A0AAV0H5Y6</accession>
<comment type="similarity">
    <text evidence="3 6">Belongs to the metallophosphoesterase superfamily. Purple acid phosphatase family.</text>
</comment>
<keyword evidence="6" id="KW-0378">Hydrolase</keyword>
<keyword evidence="4" id="KW-0732">Signal</keyword>
<dbReference type="SUPFAM" id="SSF49363">
    <property type="entry name" value="Purple acid phosphatase, N-terminal domain"/>
    <property type="match status" value="1"/>
</dbReference>
<dbReference type="Pfam" id="PF16656">
    <property type="entry name" value="Pur_ac_phosph_N"/>
    <property type="match status" value="1"/>
</dbReference>
<organism evidence="9 10">
    <name type="scientific">Linum tenue</name>
    <dbReference type="NCBI Taxonomy" id="586396"/>
    <lineage>
        <taxon>Eukaryota</taxon>
        <taxon>Viridiplantae</taxon>
        <taxon>Streptophyta</taxon>
        <taxon>Embryophyta</taxon>
        <taxon>Tracheophyta</taxon>
        <taxon>Spermatophyta</taxon>
        <taxon>Magnoliopsida</taxon>
        <taxon>eudicotyledons</taxon>
        <taxon>Gunneridae</taxon>
        <taxon>Pentapetalae</taxon>
        <taxon>rosids</taxon>
        <taxon>fabids</taxon>
        <taxon>Malpighiales</taxon>
        <taxon>Linaceae</taxon>
        <taxon>Linum</taxon>
    </lineage>
</organism>
<evidence type="ECO:0000256" key="3">
    <source>
        <dbReference type="ARBA" id="ARBA00008723"/>
    </source>
</evidence>
<dbReference type="InterPro" id="IPR039331">
    <property type="entry name" value="PAPs-like"/>
</dbReference>
<dbReference type="GO" id="GO:0003993">
    <property type="term" value="F:acid phosphatase activity"/>
    <property type="evidence" value="ECO:0007669"/>
    <property type="project" value="UniProtKB-EC"/>
</dbReference>
<keyword evidence="10" id="KW-1185">Reference proteome</keyword>
<sequence>MDVLLPSRWRGAAAIFLIIAEIVVCQALIPTTLDGPFKPSTRSFDPSLRRGSADLPMDHPRLKKNVSGNFPQQIALALSSSPTSMWVSWVTGDAQIGSNVIPLDPASVGSEVWYGKESGKYTDKVRGNSSVYSQLYPFEGLSNYTSGIIHHVRIDAMSDELVLQTMPLPGSNSYPARIAVIGDLGLTSNSSSTIDHLTMNDPSLILMVGDLTYANQYLTTGGKGASCYSCAFPDAPIRETYQPRWDGWGSAQYTWLQRDLNQVNRSNTPWLVAAWHPPWYNSYNSHYQEFECMRQEMEALLYQYGVDIVFNGHVSCFSSESSVSSLQVIELTGDGATSLSSVFPIAISNSYAAGACL</sequence>
<evidence type="ECO:0000256" key="4">
    <source>
        <dbReference type="ARBA" id="ARBA00022729"/>
    </source>
</evidence>
<dbReference type="EC" id="3.1.3.2" evidence="6"/>
<dbReference type="GO" id="GO:0046872">
    <property type="term" value="F:metal ion binding"/>
    <property type="evidence" value="ECO:0007669"/>
    <property type="project" value="InterPro"/>
</dbReference>
<evidence type="ECO:0000259" key="7">
    <source>
        <dbReference type="Pfam" id="PF00149"/>
    </source>
</evidence>
<dbReference type="InterPro" id="IPR008963">
    <property type="entry name" value="Purple_acid_Pase-like_N"/>
</dbReference>
<dbReference type="PANTHER" id="PTHR22953">
    <property type="entry name" value="ACID PHOSPHATASE RELATED"/>
    <property type="match status" value="1"/>
</dbReference>
<evidence type="ECO:0000256" key="6">
    <source>
        <dbReference type="RuleBase" id="RU361203"/>
    </source>
</evidence>
<dbReference type="AlphaFoldDB" id="A0AAV0H5Y6"/>
<comment type="caution">
    <text evidence="9">The sequence shown here is derived from an EMBL/GenBank/DDBJ whole genome shotgun (WGS) entry which is preliminary data.</text>
</comment>
<gene>
    <name evidence="9" type="ORF">LITE_LOCUS2646</name>
</gene>
<dbReference type="PANTHER" id="PTHR22953:SF153">
    <property type="entry name" value="PURPLE ACID PHOSPHATASE"/>
    <property type="match status" value="1"/>
</dbReference>
<dbReference type="SUPFAM" id="SSF56300">
    <property type="entry name" value="Metallo-dependent phosphatases"/>
    <property type="match status" value="1"/>
</dbReference>
<dbReference type="Proteomes" id="UP001154282">
    <property type="component" value="Unassembled WGS sequence"/>
</dbReference>
<dbReference type="InterPro" id="IPR015914">
    <property type="entry name" value="PAPs_N"/>
</dbReference>
<name>A0AAV0H5Y6_9ROSI</name>
<reference evidence="9" key="1">
    <citation type="submission" date="2022-08" db="EMBL/GenBank/DDBJ databases">
        <authorList>
            <person name="Gutierrez-Valencia J."/>
        </authorList>
    </citation>
    <scope>NUCLEOTIDE SEQUENCE</scope>
</reference>
<dbReference type="InterPro" id="IPR029052">
    <property type="entry name" value="Metallo-depent_PP-like"/>
</dbReference>
<comment type="catalytic activity">
    <reaction evidence="1 6">
        <text>a phosphate monoester + H2O = an alcohol + phosphate</text>
        <dbReference type="Rhea" id="RHEA:15017"/>
        <dbReference type="ChEBI" id="CHEBI:15377"/>
        <dbReference type="ChEBI" id="CHEBI:30879"/>
        <dbReference type="ChEBI" id="CHEBI:43474"/>
        <dbReference type="ChEBI" id="CHEBI:67140"/>
        <dbReference type="EC" id="3.1.3.2"/>
    </reaction>
</comment>
<dbReference type="Gene3D" id="3.60.21.10">
    <property type="match status" value="1"/>
</dbReference>
<proteinExistence type="inferred from homology"/>
<dbReference type="EMBL" id="CAMGYJ010000002">
    <property type="protein sequence ID" value="CAI0380389.1"/>
    <property type="molecule type" value="Genomic_DNA"/>
</dbReference>
<dbReference type="Gene3D" id="2.60.40.380">
    <property type="entry name" value="Purple acid phosphatase-like, N-terminal"/>
    <property type="match status" value="1"/>
</dbReference>
<feature type="domain" description="Purple acid phosphatase N-terminal" evidence="8">
    <location>
        <begin position="71"/>
        <end position="156"/>
    </location>
</feature>